<feature type="transmembrane region" description="Helical" evidence="1">
    <location>
        <begin position="224"/>
        <end position="245"/>
    </location>
</feature>
<dbReference type="EMBL" id="QYSE01000001">
    <property type="protein sequence ID" value="RJF38023.1"/>
    <property type="molecule type" value="Genomic_DNA"/>
</dbReference>
<comment type="caution">
    <text evidence="2">The sequence shown here is derived from an EMBL/GenBank/DDBJ whole genome shotgun (WGS) entry which is preliminary data.</text>
</comment>
<evidence type="ECO:0000313" key="2">
    <source>
        <dbReference type="EMBL" id="RJF38023.1"/>
    </source>
</evidence>
<keyword evidence="1" id="KW-0472">Membrane</keyword>
<evidence type="ECO:0000256" key="1">
    <source>
        <dbReference type="SAM" id="Phobius"/>
    </source>
</evidence>
<name>A0A3A3EQR1_9GAMM</name>
<proteinExistence type="predicted"/>
<keyword evidence="1" id="KW-0812">Transmembrane</keyword>
<sequence>MINNKIKLLFKKWLCKVVAFYTDQPYELVLNEHHQFALKPSSDTQSTKWLLVVGRQHYNEQLNTYPIGNKKELNKLLEIEQKSTDKQQATTQSLVTVMGAEQSQVMQWQFAKDLPKAWFTLPESLLMSQTVNDGEVIVNTYHNASFITKHQKNVCSSLISKIINSPERFTSMFGIPLSKVINIKTQQEYLERVINGLHFVPKQNLQAFLNIPVNMFNKQLALRYGAIFAGLFVVYGLLTSGYLVFKTHQLESQLDANKATVNKALNTLNVYMTSRDALLQRQQMLQQLPITSPVFLVISDLFNSAELSSISWQEGRFVLRGKANKATDALATVMQDSRVEDAKFDYPSRKERGGESFVISFVLNTGNDQVIPAVSEQGAQ</sequence>
<organism evidence="2 3">
    <name type="scientific">Pseudoalteromonas gelatinilytica</name>
    <dbReference type="NCBI Taxonomy" id="1703256"/>
    <lineage>
        <taxon>Bacteria</taxon>
        <taxon>Pseudomonadati</taxon>
        <taxon>Pseudomonadota</taxon>
        <taxon>Gammaproteobacteria</taxon>
        <taxon>Alteromonadales</taxon>
        <taxon>Pseudoalteromonadaceae</taxon>
        <taxon>Pseudoalteromonas</taxon>
    </lineage>
</organism>
<gene>
    <name evidence="2" type="ORF">D4741_08160</name>
</gene>
<dbReference type="RefSeq" id="WP_119852597.1">
    <property type="nucleotide sequence ID" value="NZ_QYSE01000001.1"/>
</dbReference>
<evidence type="ECO:0000313" key="3">
    <source>
        <dbReference type="Proteomes" id="UP000265938"/>
    </source>
</evidence>
<dbReference type="Proteomes" id="UP000265938">
    <property type="component" value="Unassembled WGS sequence"/>
</dbReference>
<accession>A0A3A3EQR1</accession>
<dbReference type="AlphaFoldDB" id="A0A3A3EQR1"/>
<keyword evidence="1" id="KW-1133">Transmembrane helix</keyword>
<protein>
    <submittedName>
        <fullName evidence="2">Uncharacterized protein</fullName>
    </submittedName>
</protein>
<reference evidence="2 3" key="1">
    <citation type="submission" date="2018-09" db="EMBL/GenBank/DDBJ databases">
        <title>Identification of marine bacteria producing industrial enzymes.</title>
        <authorList>
            <person name="Cheng T.H."/>
            <person name="Saidin J."/>
            <person name="Muhd D.D."/>
            <person name="Isa M.N.M."/>
            <person name="Bakar M.F.A."/>
            <person name="Ismail N."/>
        </authorList>
    </citation>
    <scope>NUCLEOTIDE SEQUENCE [LARGE SCALE GENOMIC DNA]</scope>
    <source>
        <strain evidence="2 3">MNAD 1.6</strain>
    </source>
</reference>